<dbReference type="STRING" id="1148509.SAMN05216222_1498"/>
<dbReference type="RefSeq" id="WP_231987137.1">
    <property type="nucleotide sequence ID" value="NZ_LT629762.1"/>
</dbReference>
<keyword evidence="1" id="KW-1133">Transmembrane helix</keyword>
<keyword evidence="1" id="KW-0812">Transmembrane</keyword>
<evidence type="ECO:0000313" key="2">
    <source>
        <dbReference type="EMBL" id="SDS45947.1"/>
    </source>
</evidence>
<dbReference type="Proteomes" id="UP000198481">
    <property type="component" value="Chromosome I"/>
</dbReference>
<organism evidence="2 3">
    <name type="scientific">Pseudomonas prosekii</name>
    <dbReference type="NCBI Taxonomy" id="1148509"/>
    <lineage>
        <taxon>Bacteria</taxon>
        <taxon>Pseudomonadati</taxon>
        <taxon>Pseudomonadota</taxon>
        <taxon>Gammaproteobacteria</taxon>
        <taxon>Pseudomonadales</taxon>
        <taxon>Pseudomonadaceae</taxon>
        <taxon>Pseudomonas</taxon>
    </lineage>
</organism>
<proteinExistence type="predicted"/>
<reference evidence="2 3" key="1">
    <citation type="submission" date="2016-10" db="EMBL/GenBank/DDBJ databases">
        <authorList>
            <person name="de Groot N.N."/>
        </authorList>
    </citation>
    <scope>NUCLEOTIDE SEQUENCE [LARGE SCALE GENOMIC DNA]</scope>
    <source>
        <strain evidence="2 3">LMG 26867</strain>
    </source>
</reference>
<sequence>MTDQSWYAKTAYGWNEVPQQESSIERPWIMRFAKIRLPWGNTEEVTPVSFVEDYSPRDLRFQEKSKRERNEQIVTESNTQSPFELIDFHMTDDHERFRYALLPASSHFWIYMSGVGRALFFLFFIVSIPTYFLGVLTGNEPIWESTKTMFVVFFSWILGLPLLSWEIGSIVIKHFPSLWIKPSRGPIWELNRRTGLVTVFDYKNNGEYKKNGTIGELTAPFYEFDAYIATSPDSQGMPMNVLYLAHRYRNIMINFGALLCPGPEVQPACALWDFIQNYMDVSRPLPDLPQYEEYRHLDPTTAEYDRRTGRNPRFWIDMDDATFKLVVREMHQRVANIDTFQRPNLMAAYVTYVD</sequence>
<feature type="transmembrane region" description="Helical" evidence="1">
    <location>
        <begin position="153"/>
        <end position="172"/>
    </location>
</feature>
<dbReference type="EMBL" id="LT629762">
    <property type="protein sequence ID" value="SDS45947.1"/>
    <property type="molecule type" value="Genomic_DNA"/>
</dbReference>
<evidence type="ECO:0000256" key="1">
    <source>
        <dbReference type="SAM" id="Phobius"/>
    </source>
</evidence>
<gene>
    <name evidence="2" type="ORF">SAMN05216222_1498</name>
</gene>
<protein>
    <submittedName>
        <fullName evidence="2">Uncharacterized protein</fullName>
    </submittedName>
</protein>
<feature type="transmembrane region" description="Helical" evidence="1">
    <location>
        <begin position="108"/>
        <end position="133"/>
    </location>
</feature>
<evidence type="ECO:0000313" key="3">
    <source>
        <dbReference type="Proteomes" id="UP000198481"/>
    </source>
</evidence>
<accession>A0A1H1SD99</accession>
<dbReference type="AlphaFoldDB" id="A0A1H1SD99"/>
<name>A0A1H1SD99_9PSED</name>
<keyword evidence="1" id="KW-0472">Membrane</keyword>